<feature type="transmembrane region" description="Helical" evidence="22">
    <location>
        <begin position="12"/>
        <end position="32"/>
    </location>
</feature>
<evidence type="ECO:0000256" key="13">
    <source>
        <dbReference type="ARBA" id="ARBA00023264"/>
    </source>
</evidence>
<dbReference type="GeneID" id="100636405"/>
<keyword evidence="10 22" id="KW-0443">Lipid metabolism</keyword>
<comment type="catalytic activity">
    <reaction evidence="22">
        <text>a 1,2-diacyl-sn-glycero-3-phosphoethanolamine + L-serine = a 1,2-diacyl-sn-glycero-3-phospho-L-serine + ethanolamine</text>
        <dbReference type="Rhea" id="RHEA:27606"/>
        <dbReference type="ChEBI" id="CHEBI:33384"/>
        <dbReference type="ChEBI" id="CHEBI:57262"/>
        <dbReference type="ChEBI" id="CHEBI:57603"/>
        <dbReference type="ChEBI" id="CHEBI:64612"/>
        <dbReference type="EC" id="2.7.8.29"/>
    </reaction>
</comment>
<evidence type="ECO:0000256" key="16">
    <source>
        <dbReference type="ARBA" id="ARBA00035875"/>
    </source>
</evidence>
<protein>
    <recommendedName>
        <fullName evidence="22">Phosphatidylserine synthase</fullName>
        <ecNumber evidence="22">2.7.8.29</ecNumber>
    </recommendedName>
    <alternativeName>
        <fullName evidence="22">Serine-exchange enzyme</fullName>
    </alternativeName>
</protein>
<dbReference type="PANTHER" id="PTHR15362">
    <property type="entry name" value="PHOSPHATIDYLINOSITOL SYNTHASE"/>
    <property type="match status" value="1"/>
</dbReference>
<evidence type="ECO:0000256" key="9">
    <source>
        <dbReference type="ARBA" id="ARBA00022989"/>
    </source>
</evidence>
<feature type="transmembrane region" description="Helical" evidence="22">
    <location>
        <begin position="316"/>
        <end position="334"/>
    </location>
</feature>
<keyword evidence="9 22" id="KW-1133">Transmembrane helix</keyword>
<evidence type="ECO:0000256" key="4">
    <source>
        <dbReference type="ARBA" id="ARBA00008671"/>
    </source>
</evidence>
<comment type="pathway">
    <text evidence="2 22">Phospholipid metabolism; phosphatidylserine biosynthesis.</text>
</comment>
<evidence type="ECO:0000256" key="1">
    <source>
        <dbReference type="ARBA" id="ARBA00004477"/>
    </source>
</evidence>
<comment type="catalytic activity">
    <reaction evidence="18">
        <text>1-octadecanoyl-2-(4Z,7Z,10Z,13Z,16Z,19Z-docosahexaenoyl)-sn-glycero-3-phosphoethanolamine + L-serine = 1-octadecanoyl-2-(4Z,7Z,10Z,13Z,16Z,19Z-docosahexaenoyl)-sn-glycero-3-phosphoserine + ethanolamine</text>
        <dbReference type="Rhea" id="RHEA:41492"/>
        <dbReference type="ChEBI" id="CHEBI:33384"/>
        <dbReference type="ChEBI" id="CHEBI:57603"/>
        <dbReference type="ChEBI" id="CHEBI:78265"/>
        <dbReference type="ChEBI" id="CHEBI:78266"/>
    </reaction>
    <physiologicalReaction direction="left-to-right" evidence="18">
        <dbReference type="Rhea" id="RHEA:41493"/>
    </physiologicalReaction>
</comment>
<dbReference type="InterPro" id="IPR004277">
    <property type="entry name" value="PSS"/>
</dbReference>
<evidence type="ECO:0000256" key="12">
    <source>
        <dbReference type="ARBA" id="ARBA00023209"/>
    </source>
</evidence>
<feature type="transmembrane region" description="Helical" evidence="22">
    <location>
        <begin position="286"/>
        <end position="304"/>
    </location>
</feature>
<evidence type="ECO:0000256" key="10">
    <source>
        <dbReference type="ARBA" id="ARBA00023098"/>
    </source>
</evidence>
<comment type="catalytic activity">
    <reaction evidence="17">
        <text>1-octadecanoyl-2-(5Z,8Z,11Z,14Z)-eicosatetraenoyl-sn-glycero-3-phosphoethanolamine + L-serine = 1-octadecanoyl-2-(5Z,8Z,11Z,14Z)-eicosatetraenoyl-sn-glycero-3-phosphoserine + ethanolamine</text>
        <dbReference type="Rhea" id="RHEA:41500"/>
        <dbReference type="ChEBI" id="CHEBI:33384"/>
        <dbReference type="ChEBI" id="CHEBI:57603"/>
        <dbReference type="ChEBI" id="CHEBI:78268"/>
        <dbReference type="ChEBI" id="CHEBI:78269"/>
    </reaction>
    <physiologicalReaction direction="left-to-right" evidence="17">
        <dbReference type="Rhea" id="RHEA:41501"/>
    </physiologicalReaction>
</comment>
<keyword evidence="7 22" id="KW-0812">Transmembrane</keyword>
<keyword evidence="11 22" id="KW-0472">Membrane</keyword>
<evidence type="ECO:0000256" key="19">
    <source>
        <dbReference type="ARBA" id="ARBA00036623"/>
    </source>
</evidence>
<reference evidence="23" key="2">
    <citation type="submission" date="2024-06" db="UniProtKB">
        <authorList>
            <consortium name="EnsemblMetazoa"/>
        </authorList>
    </citation>
    <scope>IDENTIFICATION</scope>
</reference>
<dbReference type="Pfam" id="PF03034">
    <property type="entry name" value="PSS"/>
    <property type="match status" value="1"/>
</dbReference>
<keyword evidence="13 22" id="KW-1208">Phospholipid metabolism</keyword>
<dbReference type="Proteomes" id="UP000007879">
    <property type="component" value="Unassembled WGS sequence"/>
</dbReference>
<comment type="catalytic activity">
    <reaction evidence="16">
        <text>1-(1Z-octadecenyl)-2-(9Z-octadecenoyl)-sn-glycero-3-phosphoethanolamine + L-serine = 1-(1Z-octadecenyl)-2-(9Z-octadecenoyl)-sn-glycero-3-phospho-L-serine + ethanolamine</text>
        <dbReference type="Rhea" id="RHEA:41600"/>
        <dbReference type="ChEBI" id="CHEBI:33384"/>
        <dbReference type="ChEBI" id="CHEBI:57603"/>
        <dbReference type="ChEBI" id="CHEBI:78340"/>
        <dbReference type="ChEBI" id="CHEBI:78341"/>
    </reaction>
    <physiologicalReaction direction="left-to-right" evidence="16">
        <dbReference type="Rhea" id="RHEA:41601"/>
    </physiologicalReaction>
</comment>
<evidence type="ECO:0000256" key="11">
    <source>
        <dbReference type="ARBA" id="ARBA00023136"/>
    </source>
</evidence>
<dbReference type="GO" id="GO:0005789">
    <property type="term" value="C:endoplasmic reticulum membrane"/>
    <property type="evidence" value="ECO:0007669"/>
    <property type="project" value="UniProtKB-SubCell"/>
</dbReference>
<evidence type="ECO:0000256" key="8">
    <source>
        <dbReference type="ARBA" id="ARBA00022824"/>
    </source>
</evidence>
<evidence type="ECO:0000256" key="21">
    <source>
        <dbReference type="ARBA" id="ARBA00036733"/>
    </source>
</evidence>
<accession>A0AAN0J0Q8</accession>
<evidence type="ECO:0000256" key="6">
    <source>
        <dbReference type="ARBA" id="ARBA00022679"/>
    </source>
</evidence>
<evidence type="ECO:0000313" key="23">
    <source>
        <dbReference type="EnsemblMetazoa" id="XP_019850585.1"/>
    </source>
</evidence>
<feature type="transmembrane region" description="Helical" evidence="22">
    <location>
        <begin position="209"/>
        <end position="230"/>
    </location>
</feature>
<comment type="catalytic activity">
    <reaction evidence="20">
        <text>1-octadecanoyl-2-(9Z-octadecenoyl)-sn-glycero-3-phosphoethanolamine + L-serine = 1-octadecanoyl-2-(9Z-octadecenoyl)-sn-glycero-3-phospho-L-serine + ethanolamine</text>
        <dbReference type="Rhea" id="RHEA:40795"/>
        <dbReference type="ChEBI" id="CHEBI:33384"/>
        <dbReference type="ChEBI" id="CHEBI:57603"/>
        <dbReference type="ChEBI" id="CHEBI:75038"/>
        <dbReference type="ChEBI" id="CHEBI:78260"/>
    </reaction>
    <physiologicalReaction direction="left-to-right" evidence="20">
        <dbReference type="Rhea" id="RHEA:40796"/>
    </physiologicalReaction>
</comment>
<comment type="subcellular location">
    <subcellularLocation>
        <location evidence="1 22">Endoplasmic reticulum membrane</location>
        <topology evidence="1 22">Multi-pass membrane protein</topology>
    </subcellularLocation>
</comment>
<keyword evidence="6 22" id="KW-0808">Transferase</keyword>
<dbReference type="GO" id="GO:0006659">
    <property type="term" value="P:phosphatidylserine biosynthetic process"/>
    <property type="evidence" value="ECO:0007669"/>
    <property type="project" value="UniProtKB-UniRule"/>
</dbReference>
<dbReference type="EC" id="2.7.8.29" evidence="22"/>
<evidence type="ECO:0000256" key="7">
    <source>
        <dbReference type="ARBA" id="ARBA00022692"/>
    </source>
</evidence>
<evidence type="ECO:0000256" key="15">
    <source>
        <dbReference type="ARBA" id="ARBA00035833"/>
    </source>
</evidence>
<feature type="transmembrane region" description="Helical" evidence="22">
    <location>
        <begin position="44"/>
        <end position="64"/>
    </location>
</feature>
<comment type="catalytic activity">
    <reaction evidence="14">
        <text>1-hexadecanoyl-2-(9Z-octadecenoyl)-sn-glycero-3-phosphoethanolamine + L-serine = 1-hexadecanoyl-2-(9Z-octadecenoyl)-sn-glycero-3-phospho-L-serine + ethanolamine</text>
        <dbReference type="Rhea" id="RHEA:41484"/>
        <dbReference type="ChEBI" id="CHEBI:33384"/>
        <dbReference type="ChEBI" id="CHEBI:57603"/>
        <dbReference type="ChEBI" id="CHEBI:73007"/>
        <dbReference type="ChEBI" id="CHEBI:75029"/>
    </reaction>
    <physiologicalReaction direction="left-to-right" evidence="14">
        <dbReference type="Rhea" id="RHEA:41485"/>
    </physiologicalReaction>
</comment>
<keyword evidence="8 22" id="KW-0256">Endoplasmic reticulum</keyword>
<proteinExistence type="inferred from homology"/>
<evidence type="ECO:0000256" key="20">
    <source>
        <dbReference type="ARBA" id="ARBA00036644"/>
    </source>
</evidence>
<evidence type="ECO:0000256" key="17">
    <source>
        <dbReference type="ARBA" id="ARBA00035955"/>
    </source>
</evidence>
<evidence type="ECO:0000256" key="22">
    <source>
        <dbReference type="RuleBase" id="RU368094"/>
    </source>
</evidence>
<organism evidence="23 24">
    <name type="scientific">Amphimedon queenslandica</name>
    <name type="common">Sponge</name>
    <dbReference type="NCBI Taxonomy" id="400682"/>
    <lineage>
        <taxon>Eukaryota</taxon>
        <taxon>Metazoa</taxon>
        <taxon>Porifera</taxon>
        <taxon>Demospongiae</taxon>
        <taxon>Heteroscleromorpha</taxon>
        <taxon>Haplosclerida</taxon>
        <taxon>Niphatidae</taxon>
        <taxon>Amphimedon</taxon>
    </lineage>
</organism>
<evidence type="ECO:0000256" key="18">
    <source>
        <dbReference type="ARBA" id="ARBA00036428"/>
    </source>
</evidence>
<evidence type="ECO:0000256" key="5">
    <source>
        <dbReference type="ARBA" id="ARBA00022516"/>
    </source>
</evidence>
<keyword evidence="24" id="KW-1185">Reference proteome</keyword>
<dbReference type="GO" id="GO:0106245">
    <property type="term" value="F:L-serine-phosphatidylethanolamine phosphatidyltransferase activity"/>
    <property type="evidence" value="ECO:0007669"/>
    <property type="project" value="UniProtKB-UniRule"/>
</dbReference>
<dbReference type="RefSeq" id="XP_019850585.1">
    <property type="nucleotide sequence ID" value="XM_019995026.1"/>
</dbReference>
<dbReference type="PANTHER" id="PTHR15362:SF7">
    <property type="entry name" value="PHOSPHATIDYLSERINE SYNTHASE 2"/>
    <property type="match status" value="1"/>
</dbReference>
<reference evidence="24" key="1">
    <citation type="journal article" date="2010" name="Nature">
        <title>The Amphimedon queenslandica genome and the evolution of animal complexity.</title>
        <authorList>
            <person name="Srivastava M."/>
            <person name="Simakov O."/>
            <person name="Chapman J."/>
            <person name="Fahey B."/>
            <person name="Gauthier M.E."/>
            <person name="Mitros T."/>
            <person name="Richards G.S."/>
            <person name="Conaco C."/>
            <person name="Dacre M."/>
            <person name="Hellsten U."/>
            <person name="Larroux C."/>
            <person name="Putnam N.H."/>
            <person name="Stanke M."/>
            <person name="Adamska M."/>
            <person name="Darling A."/>
            <person name="Degnan S.M."/>
            <person name="Oakley T.H."/>
            <person name="Plachetzki D.C."/>
            <person name="Zhai Y."/>
            <person name="Adamski M."/>
            <person name="Calcino A."/>
            <person name="Cummins S.F."/>
            <person name="Goodstein D.M."/>
            <person name="Harris C."/>
            <person name="Jackson D.J."/>
            <person name="Leys S.P."/>
            <person name="Shu S."/>
            <person name="Woodcroft B.J."/>
            <person name="Vervoort M."/>
            <person name="Kosik K.S."/>
            <person name="Manning G."/>
            <person name="Degnan B.M."/>
            <person name="Rokhsar D.S."/>
        </authorList>
    </citation>
    <scope>NUCLEOTIDE SEQUENCE [LARGE SCALE GENOMIC DNA]</scope>
</reference>
<comment type="function">
    <text evidence="22">Catalyzes a base-exchange reaction in which the polar head group of phosphatidylethanolamine (PE) is replaced by L-serine.</text>
</comment>
<dbReference type="KEGG" id="aqu:100636405"/>
<evidence type="ECO:0000256" key="14">
    <source>
        <dbReference type="ARBA" id="ARBA00035767"/>
    </source>
</evidence>
<comment type="pathway">
    <text evidence="3">Lipid metabolism.</text>
</comment>
<dbReference type="EnsemblMetazoa" id="XM_019995026.1">
    <property type="protein sequence ID" value="XP_019850585.1"/>
    <property type="gene ID" value="LOC100636405"/>
</dbReference>
<comment type="catalytic activity">
    <reaction evidence="21">
        <text>1-(1Z-octadecenyl)-2-(5Z,8Z,11Z,14Z- eicosatetraenoyl)-sn-glycero-3-phosphoethanolamine + L-serine = 1-(1Z-octadecenyl)-2-(5Z,8Z,11Z,14Z-eicosatetraenoyl)-sn-glycero-3-phospho-L-serine + ethanolamine</text>
        <dbReference type="Rhea" id="RHEA:41604"/>
        <dbReference type="ChEBI" id="CHEBI:33384"/>
        <dbReference type="ChEBI" id="CHEBI:57603"/>
        <dbReference type="ChEBI" id="CHEBI:78342"/>
        <dbReference type="ChEBI" id="CHEBI:78343"/>
    </reaction>
    <physiologicalReaction direction="left-to-right" evidence="21">
        <dbReference type="Rhea" id="RHEA:41605"/>
    </physiologicalReaction>
</comment>
<comment type="caution">
    <text evidence="22">Lacks conserved residue(s) required for the propagation of feature annotation.</text>
</comment>
<name>A0AAN0J0Q8_AMPQE</name>
<dbReference type="AlphaFoldDB" id="A0AAN0J0Q8"/>
<keyword evidence="5 22" id="KW-0444">Lipid biosynthesis</keyword>
<evidence type="ECO:0000313" key="24">
    <source>
        <dbReference type="Proteomes" id="UP000007879"/>
    </source>
</evidence>
<comment type="similarity">
    <text evidence="4 22">Belongs to the phosphatidyl serine synthase family.</text>
</comment>
<comment type="catalytic activity">
    <reaction evidence="19">
        <text>1-(1Z-octadecenyl)-2-(4Z,7Z,10Z,13Z,16Z,19Z-docosahexaenoyl)-sn-glycero-3-phosphoethanolamine + L-serine = 1-(1Z-octadecenyl)-2-(4Z,7Z,10Z,13Z,16Z,19Z-docosahexaenoyl)-sn-glycero-3-phospho-L-serine + ethanolamine</text>
        <dbReference type="Rhea" id="RHEA:41496"/>
        <dbReference type="ChEBI" id="CHEBI:33384"/>
        <dbReference type="ChEBI" id="CHEBI:57603"/>
        <dbReference type="ChEBI" id="CHEBI:78263"/>
        <dbReference type="ChEBI" id="CHEBI:78264"/>
    </reaction>
    <physiologicalReaction direction="left-to-right" evidence="19">
        <dbReference type="Rhea" id="RHEA:41497"/>
    </physiologicalReaction>
</comment>
<evidence type="ECO:0000256" key="3">
    <source>
        <dbReference type="ARBA" id="ARBA00005189"/>
    </source>
</evidence>
<feature type="transmembrane region" description="Helical" evidence="22">
    <location>
        <begin position="166"/>
        <end position="188"/>
    </location>
</feature>
<evidence type="ECO:0000256" key="2">
    <source>
        <dbReference type="ARBA" id="ARBA00004916"/>
    </source>
</evidence>
<comment type="catalytic activity">
    <reaction evidence="15">
        <text>1-hexadecanoyl-2-(4Z,7Z,10Z,13Z,16Z,19Z-docosahexaenoyl)-sn-glycero-3-phosphoethanolamine + L-serine = 1-hexadecanoyl-2-(4Z,7Z,10Z,13Z,16Z,19Z-docosahexaenoyl)-sn-glycero-3-phosphoserine + ethanolamine</text>
        <dbReference type="Rhea" id="RHEA:41488"/>
        <dbReference type="ChEBI" id="CHEBI:33384"/>
        <dbReference type="ChEBI" id="CHEBI:57603"/>
        <dbReference type="ChEBI" id="CHEBI:78261"/>
        <dbReference type="ChEBI" id="CHEBI:78262"/>
    </reaction>
    <physiologicalReaction direction="left-to-right" evidence="15">
        <dbReference type="Rhea" id="RHEA:41489"/>
    </physiologicalReaction>
</comment>
<sequence>MPLTMLTTSIGSPSATIALAVVFLVVSVCVLYHGAVSGVVSAMWRVVLALLIVYIGLLLVFILFQTPDDARYFLTFYDSSLGVSLPERTYAEDCRIYTPDHPDGMFAHFMDKMDIFVTSHLVGWFAKALIVRDVWLLNIVSIAFELLEYTLECQLPNFGECWWDHWILDFAVCNGLGIYFGMLACRYFNLERYHWRELYKIPNLKRKSLGHTISFFKFFSVVMLIIIWLLQELNGFYLKTILWIPPNHSINIMRQCLYAFCGAAAIKEIYHFLQSNKTSSIGSNHFSWLVFTALIVETLIVIKFGWEIITIPIPKAAVIGWSAFFVCLSIWAFWKFTYPLKEWPIIGHMLQSSKNNKKKD</sequence>
<keyword evidence="12 22" id="KW-0594">Phospholipid biosynthesis</keyword>